<name>A0A098BKW2_9NOCA</name>
<dbReference type="AlphaFoldDB" id="A0A098BKW2"/>
<dbReference type="EMBL" id="CCSD01000058">
    <property type="protein sequence ID" value="CDZ89348.1"/>
    <property type="molecule type" value="Genomic_DNA"/>
</dbReference>
<reference evidence="1 2" key="1">
    <citation type="journal article" date="2014" name="Genome Announc.">
        <title>Draft Genome Sequence of Propane- and Butane-Oxidizing Actinobacterium Rhodococcus ruber IEGM 231.</title>
        <authorList>
            <person name="Ivshina I.B."/>
            <person name="Kuyukina M.S."/>
            <person name="Krivoruchko A.V."/>
            <person name="Barbe V."/>
            <person name="Fischer C."/>
        </authorList>
    </citation>
    <scope>NUCLEOTIDE SEQUENCE [LARGE SCALE GENOMIC DNA]</scope>
</reference>
<evidence type="ECO:0000313" key="1">
    <source>
        <dbReference type="EMBL" id="CDZ89348.1"/>
    </source>
</evidence>
<sequence length="86" mass="9016">MEPVEINAGNWYLLAEDPEAWAADTGYHWSVREATTAAVEATVQLRPDGTLIGTAEPGGSAALAAGSAAVRRFAEGAWGMTVTERP</sequence>
<dbReference type="OrthoDB" id="2061990at2"/>
<gene>
    <name evidence="1" type="ORF">RHRU231_470196</name>
</gene>
<proteinExistence type="predicted"/>
<dbReference type="RefSeq" id="WP_017679595.1">
    <property type="nucleotide sequence ID" value="NZ_CP023714.1"/>
</dbReference>
<organism evidence="1 2">
    <name type="scientific">Rhodococcus ruber</name>
    <dbReference type="NCBI Taxonomy" id="1830"/>
    <lineage>
        <taxon>Bacteria</taxon>
        <taxon>Bacillati</taxon>
        <taxon>Actinomycetota</taxon>
        <taxon>Actinomycetes</taxon>
        <taxon>Mycobacteriales</taxon>
        <taxon>Nocardiaceae</taxon>
        <taxon>Rhodococcus</taxon>
    </lineage>
</organism>
<protein>
    <submittedName>
        <fullName evidence="1">Uncharacterized protein</fullName>
    </submittedName>
</protein>
<evidence type="ECO:0000313" key="2">
    <source>
        <dbReference type="Proteomes" id="UP000042997"/>
    </source>
</evidence>
<dbReference type="Proteomes" id="UP000042997">
    <property type="component" value="Unassembled WGS sequence"/>
</dbReference>
<accession>A0A098BKW2</accession>